<keyword evidence="1" id="KW-1133">Transmembrane helix</keyword>
<dbReference type="PANTHER" id="PTHR11439:SF467">
    <property type="entry name" value="INTEGRASE CATALYTIC DOMAIN-CONTAINING PROTEIN"/>
    <property type="match status" value="1"/>
</dbReference>
<evidence type="ECO:0000313" key="3">
    <source>
        <dbReference type="Proteomes" id="UP001152523"/>
    </source>
</evidence>
<keyword evidence="1" id="KW-0472">Membrane</keyword>
<organism evidence="2 3">
    <name type="scientific">Cuscuta epithymum</name>
    <dbReference type="NCBI Taxonomy" id="186058"/>
    <lineage>
        <taxon>Eukaryota</taxon>
        <taxon>Viridiplantae</taxon>
        <taxon>Streptophyta</taxon>
        <taxon>Embryophyta</taxon>
        <taxon>Tracheophyta</taxon>
        <taxon>Spermatophyta</taxon>
        <taxon>Magnoliopsida</taxon>
        <taxon>eudicotyledons</taxon>
        <taxon>Gunneridae</taxon>
        <taxon>Pentapetalae</taxon>
        <taxon>asterids</taxon>
        <taxon>lamiids</taxon>
        <taxon>Solanales</taxon>
        <taxon>Convolvulaceae</taxon>
        <taxon>Cuscuteae</taxon>
        <taxon>Cuscuta</taxon>
        <taxon>Cuscuta subgen. Cuscuta</taxon>
    </lineage>
</organism>
<dbReference type="CDD" id="cd09272">
    <property type="entry name" value="RNase_HI_RT_Ty1"/>
    <property type="match status" value="1"/>
</dbReference>
<evidence type="ECO:0000256" key="1">
    <source>
        <dbReference type="SAM" id="Phobius"/>
    </source>
</evidence>
<accession>A0AAV0EVX5</accession>
<sequence>MSFFSLYKALNSSSNDIPFHRLILSFYIFVLGIFFKFLRRKLQPPKSLVFRIYRYLQGTSSHGLWLRDGQSISLIVSYSDADWAGCTDSCRSTTGYNIFLGGNLIPWHSKKQPTVSKSSTEAEYRAVAYKVLDTLFIRSLLLYMGIRISAPVQLFCDNVSTSNLAVNPISTIAASI</sequence>
<evidence type="ECO:0000313" key="2">
    <source>
        <dbReference type="EMBL" id="CAH9127237.1"/>
    </source>
</evidence>
<name>A0AAV0EVX5_9ASTE</name>
<keyword evidence="1" id="KW-0812">Transmembrane</keyword>
<dbReference type="AlphaFoldDB" id="A0AAV0EVX5"/>
<dbReference type="PANTHER" id="PTHR11439">
    <property type="entry name" value="GAG-POL-RELATED RETROTRANSPOSON"/>
    <property type="match status" value="1"/>
</dbReference>
<evidence type="ECO:0008006" key="4">
    <source>
        <dbReference type="Google" id="ProtNLM"/>
    </source>
</evidence>
<reference evidence="2" key="1">
    <citation type="submission" date="2022-07" db="EMBL/GenBank/DDBJ databases">
        <authorList>
            <person name="Macas J."/>
            <person name="Novak P."/>
            <person name="Neumann P."/>
        </authorList>
    </citation>
    <scope>NUCLEOTIDE SEQUENCE</scope>
</reference>
<gene>
    <name evidence="2" type="ORF">CEPIT_LOCUS28160</name>
</gene>
<protein>
    <recommendedName>
        <fullName evidence="4">Mitochondrial protein</fullName>
    </recommendedName>
</protein>
<dbReference type="EMBL" id="CAMAPF010000945">
    <property type="protein sequence ID" value="CAH9127237.1"/>
    <property type="molecule type" value="Genomic_DNA"/>
</dbReference>
<keyword evidence="3" id="KW-1185">Reference proteome</keyword>
<feature type="transmembrane region" description="Helical" evidence="1">
    <location>
        <begin position="20"/>
        <end position="38"/>
    </location>
</feature>
<dbReference type="Proteomes" id="UP001152523">
    <property type="component" value="Unassembled WGS sequence"/>
</dbReference>
<proteinExistence type="predicted"/>
<comment type="caution">
    <text evidence="2">The sequence shown here is derived from an EMBL/GenBank/DDBJ whole genome shotgun (WGS) entry which is preliminary data.</text>
</comment>